<keyword evidence="3" id="KW-0067">ATP-binding</keyword>
<sequence length="205" mass="22458">MPGLFRQQVMEKQADRLHGEILLLPRLSHTIILSLLLAWVVAVIIWLAGSHYARKESVSVNFTIEPGETVAIVGPSDCGKTTLLKCLMGLLEPTEGEILIDGRPLKQLPNYRSQIAGVMQDDQLLAGTVGDNIACFEPQVDLQRIVHCANMACIHEEIMRMPMEYNTLVGDMGTSLSGGQKQRIVLARASHPVHGRSNQSSGHGE</sequence>
<dbReference type="EMBL" id="CP098023">
    <property type="protein sequence ID" value="WKD48397.1"/>
    <property type="molecule type" value="Genomic_DNA"/>
</dbReference>
<keyword evidence="1" id="KW-0472">Membrane</keyword>
<evidence type="ECO:0000259" key="2">
    <source>
        <dbReference type="Pfam" id="PF00005"/>
    </source>
</evidence>
<dbReference type="Proteomes" id="UP001321520">
    <property type="component" value="Chromosome"/>
</dbReference>
<dbReference type="InterPro" id="IPR003439">
    <property type="entry name" value="ABC_transporter-like_ATP-bd"/>
</dbReference>
<dbReference type="InterPro" id="IPR039421">
    <property type="entry name" value="Type_1_exporter"/>
</dbReference>
<keyword evidence="4" id="KW-1185">Reference proteome</keyword>
<evidence type="ECO:0000313" key="3">
    <source>
        <dbReference type="EMBL" id="WKD48397.1"/>
    </source>
</evidence>
<dbReference type="SUPFAM" id="SSF52540">
    <property type="entry name" value="P-loop containing nucleoside triphosphate hydrolases"/>
    <property type="match status" value="1"/>
</dbReference>
<keyword evidence="1" id="KW-0812">Transmembrane</keyword>
<evidence type="ECO:0000256" key="1">
    <source>
        <dbReference type="SAM" id="Phobius"/>
    </source>
</evidence>
<organism evidence="3 4">
    <name type="scientific">Microbulbifer spongiae</name>
    <dbReference type="NCBI Taxonomy" id="2944933"/>
    <lineage>
        <taxon>Bacteria</taxon>
        <taxon>Pseudomonadati</taxon>
        <taxon>Pseudomonadota</taxon>
        <taxon>Gammaproteobacteria</taxon>
        <taxon>Cellvibrionales</taxon>
        <taxon>Microbulbiferaceae</taxon>
        <taxon>Microbulbifer</taxon>
    </lineage>
</organism>
<feature type="transmembrane region" description="Helical" evidence="1">
    <location>
        <begin position="27"/>
        <end position="48"/>
    </location>
</feature>
<reference evidence="3 4" key="1">
    <citation type="submission" date="2022-05" db="EMBL/GenBank/DDBJ databases">
        <title>Microbulbifer sp. nov., isolated from sponge.</title>
        <authorList>
            <person name="Gao L."/>
        </authorList>
    </citation>
    <scope>NUCLEOTIDE SEQUENCE [LARGE SCALE GENOMIC DNA]</scope>
    <source>
        <strain evidence="3 4">MI-G</strain>
    </source>
</reference>
<name>A0ABY9E8C4_9GAMM</name>
<feature type="domain" description="ABC transporter" evidence="2">
    <location>
        <begin position="60"/>
        <end position="189"/>
    </location>
</feature>
<dbReference type="Pfam" id="PF00005">
    <property type="entry name" value="ABC_tran"/>
    <property type="match status" value="1"/>
</dbReference>
<dbReference type="Gene3D" id="3.40.50.300">
    <property type="entry name" value="P-loop containing nucleotide triphosphate hydrolases"/>
    <property type="match status" value="1"/>
</dbReference>
<accession>A0ABY9E8C4</accession>
<dbReference type="RefSeq" id="WP_301414148.1">
    <property type="nucleotide sequence ID" value="NZ_CP098023.1"/>
</dbReference>
<dbReference type="PANTHER" id="PTHR24221:SF606">
    <property type="entry name" value="COLICIN V SECRETION-PROCESSING ATP-BINDING PROTEIN"/>
    <property type="match status" value="1"/>
</dbReference>
<evidence type="ECO:0000313" key="4">
    <source>
        <dbReference type="Proteomes" id="UP001321520"/>
    </source>
</evidence>
<dbReference type="PANTHER" id="PTHR24221">
    <property type="entry name" value="ATP-BINDING CASSETTE SUB-FAMILY B"/>
    <property type="match status" value="1"/>
</dbReference>
<dbReference type="InterPro" id="IPR027417">
    <property type="entry name" value="P-loop_NTPase"/>
</dbReference>
<dbReference type="GO" id="GO:0005524">
    <property type="term" value="F:ATP binding"/>
    <property type="evidence" value="ECO:0007669"/>
    <property type="project" value="UniProtKB-KW"/>
</dbReference>
<gene>
    <name evidence="3" type="ORF">M8T91_10680</name>
</gene>
<protein>
    <submittedName>
        <fullName evidence="3">ATP-binding cassette domain-containing protein</fullName>
    </submittedName>
</protein>
<keyword evidence="1" id="KW-1133">Transmembrane helix</keyword>
<proteinExistence type="predicted"/>
<keyword evidence="3" id="KW-0547">Nucleotide-binding</keyword>